<dbReference type="Gene3D" id="3.30.70.360">
    <property type="match status" value="1"/>
</dbReference>
<evidence type="ECO:0000256" key="3">
    <source>
        <dbReference type="PIRSR" id="PIRSR001235-1"/>
    </source>
</evidence>
<dbReference type="InterPro" id="IPR036264">
    <property type="entry name" value="Bact_exopeptidase_dim_dom"/>
</dbReference>
<dbReference type="InterPro" id="IPR002933">
    <property type="entry name" value="Peptidase_M20"/>
</dbReference>
<feature type="binding site" evidence="3">
    <location>
        <position position="159"/>
    </location>
    <ligand>
        <name>Zn(2+)</name>
        <dbReference type="ChEBI" id="CHEBI:29105"/>
        <label>2</label>
    </ligand>
</feature>
<dbReference type="NCBIfam" id="NF006770">
    <property type="entry name" value="PRK09290.1-4"/>
    <property type="match status" value="1"/>
</dbReference>
<feature type="binding site" evidence="4">
    <location>
        <position position="310"/>
    </location>
    <ligand>
        <name>allantoate</name>
        <dbReference type="ChEBI" id="CHEBI:17536"/>
    </ligand>
</feature>
<dbReference type="RefSeq" id="WP_185253390.1">
    <property type="nucleotide sequence ID" value="NZ_JACKXE010000001.1"/>
</dbReference>
<evidence type="ECO:0000256" key="5">
    <source>
        <dbReference type="SAM" id="MobiDB-lite"/>
    </source>
</evidence>
<feature type="binding site" evidence="3">
    <location>
        <position position="113"/>
    </location>
    <ligand>
        <name>Zn(2+)</name>
        <dbReference type="ChEBI" id="CHEBI:29105"/>
        <label>1</label>
    </ligand>
</feature>
<feature type="binding site" evidence="3">
    <location>
        <position position="416"/>
    </location>
    <ligand>
        <name>Zn(2+)</name>
        <dbReference type="ChEBI" id="CHEBI:29105"/>
        <label>2</label>
    </ligand>
</feature>
<comment type="similarity">
    <text evidence="1">Belongs to the peptidase M20 family.</text>
</comment>
<feature type="binding site" evidence="4">
    <location>
        <position position="252"/>
    </location>
    <ligand>
        <name>allantoate</name>
        <dbReference type="ChEBI" id="CHEBI:17536"/>
    </ligand>
</feature>
<feature type="binding site" evidence="4">
    <location>
        <position position="323"/>
    </location>
    <ligand>
        <name>allantoate</name>
        <dbReference type="ChEBI" id="CHEBI:17536"/>
    </ligand>
</feature>
<evidence type="ECO:0000256" key="4">
    <source>
        <dbReference type="PIRSR" id="PIRSR001235-2"/>
    </source>
</evidence>
<proteinExistence type="inferred from homology"/>
<feature type="region of interest" description="Disordered" evidence="5">
    <location>
        <begin position="73"/>
        <end position="94"/>
    </location>
</feature>
<dbReference type="PANTHER" id="PTHR32494:SF5">
    <property type="entry name" value="ALLANTOATE AMIDOHYDROLASE"/>
    <property type="match status" value="1"/>
</dbReference>
<keyword evidence="2 6" id="KW-0378">Hydrolase</keyword>
<dbReference type="EMBL" id="JACKXE010000001">
    <property type="protein sequence ID" value="MBB6628314.1"/>
    <property type="molecule type" value="Genomic_DNA"/>
</dbReference>
<name>A0A7X0RHA7_9ACTN</name>
<evidence type="ECO:0000313" key="6">
    <source>
        <dbReference type="EMBL" id="MBB6628314.1"/>
    </source>
</evidence>
<reference evidence="6 7" key="1">
    <citation type="submission" date="2020-08" db="EMBL/GenBank/DDBJ databases">
        <authorList>
            <person name="Seo M.-J."/>
        </authorList>
    </citation>
    <scope>NUCLEOTIDE SEQUENCE [LARGE SCALE GENOMIC DNA]</scope>
    <source>
        <strain evidence="6 7">KIGAM211</strain>
    </source>
</reference>
<dbReference type="PANTHER" id="PTHR32494">
    <property type="entry name" value="ALLANTOATE DEIMINASE-RELATED"/>
    <property type="match status" value="1"/>
</dbReference>
<dbReference type="Gene3D" id="3.40.630.10">
    <property type="entry name" value="Zn peptidases"/>
    <property type="match status" value="2"/>
</dbReference>
<dbReference type="NCBIfam" id="TIGR01879">
    <property type="entry name" value="hydantase"/>
    <property type="match status" value="1"/>
</dbReference>
<keyword evidence="3" id="KW-0479">Metal-binding</keyword>
<protein>
    <submittedName>
        <fullName evidence="6">Allantoate amidohydrolase</fullName>
    </submittedName>
</protein>
<accession>A0A7X0RHA7</accession>
<organism evidence="6 7">
    <name type="scientific">Nocardioides luti</name>
    <dbReference type="NCBI Taxonomy" id="2761101"/>
    <lineage>
        <taxon>Bacteria</taxon>
        <taxon>Bacillati</taxon>
        <taxon>Actinomycetota</taxon>
        <taxon>Actinomycetes</taxon>
        <taxon>Propionibacteriales</taxon>
        <taxon>Nocardioidaceae</taxon>
        <taxon>Nocardioides</taxon>
    </lineage>
</organism>
<dbReference type="PIRSF" id="PIRSF001235">
    <property type="entry name" value="Amidase_carbamoylase"/>
    <property type="match status" value="1"/>
</dbReference>
<dbReference type="GO" id="GO:0016813">
    <property type="term" value="F:hydrolase activity, acting on carbon-nitrogen (but not peptide) bonds, in linear amidines"/>
    <property type="evidence" value="ECO:0007669"/>
    <property type="project" value="InterPro"/>
</dbReference>
<dbReference type="Proteomes" id="UP000523955">
    <property type="component" value="Unassembled WGS sequence"/>
</dbReference>
<feature type="binding site" evidence="3">
    <location>
        <position position="124"/>
    </location>
    <ligand>
        <name>Zn(2+)</name>
        <dbReference type="ChEBI" id="CHEBI:29105"/>
        <label>2</label>
    </ligand>
</feature>
<dbReference type="SUPFAM" id="SSF53187">
    <property type="entry name" value="Zn-dependent exopeptidases"/>
    <property type="match status" value="1"/>
</dbReference>
<evidence type="ECO:0000313" key="7">
    <source>
        <dbReference type="Proteomes" id="UP000523955"/>
    </source>
</evidence>
<keyword evidence="7" id="KW-1185">Reference proteome</keyword>
<dbReference type="InterPro" id="IPR010158">
    <property type="entry name" value="Amidase_Cbmase"/>
</dbReference>
<dbReference type="SUPFAM" id="SSF55031">
    <property type="entry name" value="Bacterial exopeptidase dimerisation domain"/>
    <property type="match status" value="1"/>
</dbReference>
<feature type="binding site" evidence="3">
    <location>
        <position position="124"/>
    </location>
    <ligand>
        <name>Zn(2+)</name>
        <dbReference type="ChEBI" id="CHEBI:29105"/>
        <label>1</label>
    </ligand>
</feature>
<comment type="caution">
    <text evidence="6">The sequence shown here is derived from an EMBL/GenBank/DDBJ whole genome shotgun (WGS) entry which is preliminary data.</text>
</comment>
<gene>
    <name evidence="6" type="ORF">H5V45_13390</name>
</gene>
<dbReference type="AlphaFoldDB" id="A0A7X0RHA7"/>
<dbReference type="Pfam" id="PF01546">
    <property type="entry name" value="Peptidase_M20"/>
    <property type="match status" value="1"/>
</dbReference>
<sequence length="443" mass="45995">MADDFERMWSDLAPVGRSATSGGYFRQPWTPAEGELRAWFVEQCEARGLRVEGDGLGNLVGWWDVPSGSVVEEGAQRPSGSVVEEGAQRPSGSVVEEGAQRPSRNHALLTGSHLDSVLDGGAYDGPLGVVAALAAVDLMRERGVVPGRPVGVSAFVEEEGSRFGLACLGSRLATGTMSWATARELRDRSGVALPDALEAAGLGHDGGSGPGGVSSLLDGVGTFVELHVEQGRDLVDRGAAVGVASEIWPHGRYRFDFTGAANHAGTTRMEDREDPMLTYAMTALAANKQARLAGQRATFGRIDVAPNGTNAIPSRVTAWLDARCSTDDGLAALVEAISAQATDRAGRDGTALEVTAESVSSSVAFDPALARAIAADHEGGDWPVIPTMAGHDAGILSAAGIPTAMLFVRNPTGVSHSPAEHAEVADCLVGVSALADTLERLAR</sequence>
<evidence type="ECO:0000256" key="2">
    <source>
        <dbReference type="ARBA" id="ARBA00022801"/>
    </source>
</evidence>
<feature type="binding site" evidence="3">
    <location>
        <position position="227"/>
    </location>
    <ligand>
        <name>Zn(2+)</name>
        <dbReference type="ChEBI" id="CHEBI:29105"/>
        <label>1</label>
    </ligand>
</feature>
<comment type="cofactor">
    <cofactor evidence="3">
        <name>Zn(2+)</name>
        <dbReference type="ChEBI" id="CHEBI:29105"/>
    </cofactor>
    <text evidence="3">Binds 2 Zn(2+) ions per subunit.</text>
</comment>
<evidence type="ECO:0000256" key="1">
    <source>
        <dbReference type="ARBA" id="ARBA00006153"/>
    </source>
</evidence>
<keyword evidence="3" id="KW-0862">Zinc</keyword>
<dbReference type="GO" id="GO:0046872">
    <property type="term" value="F:metal ion binding"/>
    <property type="evidence" value="ECO:0007669"/>
    <property type="project" value="UniProtKB-KW"/>
</dbReference>